<dbReference type="InterPro" id="IPR011010">
    <property type="entry name" value="DNA_brk_join_enz"/>
</dbReference>
<gene>
    <name evidence="2" type="ORF">IPJ48_00040</name>
</gene>
<sequence length="115" mass="13007">MPALSEANRSVELVTRSLLSTAVRIQALMIAEWEHIDFVKKGMDDPPGDGRKSERTFVVPLTDAVVGYFYSLKELAGKSKYVVPVLKRRRGKDGDYPMPPGSINHALESLREYWR</sequence>
<evidence type="ECO:0000313" key="3">
    <source>
        <dbReference type="Proteomes" id="UP000886602"/>
    </source>
</evidence>
<name>A0A9D7F3U0_9RHOO</name>
<reference evidence="2" key="1">
    <citation type="submission" date="2020-10" db="EMBL/GenBank/DDBJ databases">
        <title>Connecting structure to function with the recovery of over 1000 high-quality activated sludge metagenome-assembled genomes encoding full-length rRNA genes using long-read sequencing.</title>
        <authorList>
            <person name="Singleton C.M."/>
            <person name="Petriglieri F."/>
            <person name="Kristensen J.M."/>
            <person name="Kirkegaard R.H."/>
            <person name="Michaelsen T.Y."/>
            <person name="Andersen M.H."/>
            <person name="Karst S.M."/>
            <person name="Dueholm M.S."/>
            <person name="Nielsen P.H."/>
            <person name="Albertsen M."/>
        </authorList>
    </citation>
    <scope>NUCLEOTIDE SEQUENCE</scope>
    <source>
        <strain evidence="2">EsbW_18-Q3-R4-48_MAXAC.044</strain>
    </source>
</reference>
<dbReference type="EMBL" id="JADJNC010000001">
    <property type="protein sequence ID" value="MBK7421600.1"/>
    <property type="molecule type" value="Genomic_DNA"/>
</dbReference>
<proteinExistence type="predicted"/>
<evidence type="ECO:0000256" key="1">
    <source>
        <dbReference type="ARBA" id="ARBA00023172"/>
    </source>
</evidence>
<dbReference type="SUPFAM" id="SSF56349">
    <property type="entry name" value="DNA breaking-rejoining enzymes"/>
    <property type="match status" value="1"/>
</dbReference>
<accession>A0A9D7F3U0</accession>
<dbReference type="GO" id="GO:0003677">
    <property type="term" value="F:DNA binding"/>
    <property type="evidence" value="ECO:0007669"/>
    <property type="project" value="InterPro"/>
</dbReference>
<keyword evidence="1" id="KW-0233">DNA recombination</keyword>
<dbReference type="GO" id="GO:0015074">
    <property type="term" value="P:DNA integration"/>
    <property type="evidence" value="ECO:0007669"/>
    <property type="project" value="InterPro"/>
</dbReference>
<dbReference type="AlphaFoldDB" id="A0A9D7F3U0"/>
<dbReference type="Proteomes" id="UP000886602">
    <property type="component" value="Unassembled WGS sequence"/>
</dbReference>
<dbReference type="Gene3D" id="1.10.443.10">
    <property type="entry name" value="Intergrase catalytic core"/>
    <property type="match status" value="1"/>
</dbReference>
<evidence type="ECO:0000313" key="2">
    <source>
        <dbReference type="EMBL" id="MBK7421600.1"/>
    </source>
</evidence>
<comment type="caution">
    <text evidence="2">The sequence shown here is derived from an EMBL/GenBank/DDBJ whole genome shotgun (WGS) entry which is preliminary data.</text>
</comment>
<protein>
    <submittedName>
        <fullName evidence="2">Uncharacterized protein</fullName>
    </submittedName>
</protein>
<organism evidence="2 3">
    <name type="scientific">Candidatus Propionivibrio dominans</name>
    <dbReference type="NCBI Taxonomy" id="2954373"/>
    <lineage>
        <taxon>Bacteria</taxon>
        <taxon>Pseudomonadati</taxon>
        <taxon>Pseudomonadota</taxon>
        <taxon>Betaproteobacteria</taxon>
        <taxon>Rhodocyclales</taxon>
        <taxon>Rhodocyclaceae</taxon>
        <taxon>Propionivibrio</taxon>
    </lineage>
</organism>
<dbReference type="InterPro" id="IPR013762">
    <property type="entry name" value="Integrase-like_cat_sf"/>
</dbReference>
<dbReference type="GO" id="GO:0006310">
    <property type="term" value="P:DNA recombination"/>
    <property type="evidence" value="ECO:0007669"/>
    <property type="project" value="UniProtKB-KW"/>
</dbReference>